<dbReference type="Proteomes" id="UP001454036">
    <property type="component" value="Unassembled WGS sequence"/>
</dbReference>
<feature type="compositionally biased region" description="Polar residues" evidence="1">
    <location>
        <begin position="31"/>
        <end position="41"/>
    </location>
</feature>
<dbReference type="EMBL" id="BAABME010000959">
    <property type="protein sequence ID" value="GAA0146622.1"/>
    <property type="molecule type" value="Genomic_DNA"/>
</dbReference>
<organism evidence="2 3">
    <name type="scientific">Lithospermum erythrorhizon</name>
    <name type="common">Purple gromwell</name>
    <name type="synonym">Lithospermum officinale var. erythrorhizon</name>
    <dbReference type="NCBI Taxonomy" id="34254"/>
    <lineage>
        <taxon>Eukaryota</taxon>
        <taxon>Viridiplantae</taxon>
        <taxon>Streptophyta</taxon>
        <taxon>Embryophyta</taxon>
        <taxon>Tracheophyta</taxon>
        <taxon>Spermatophyta</taxon>
        <taxon>Magnoliopsida</taxon>
        <taxon>eudicotyledons</taxon>
        <taxon>Gunneridae</taxon>
        <taxon>Pentapetalae</taxon>
        <taxon>asterids</taxon>
        <taxon>lamiids</taxon>
        <taxon>Boraginales</taxon>
        <taxon>Boraginaceae</taxon>
        <taxon>Boraginoideae</taxon>
        <taxon>Lithospermeae</taxon>
        <taxon>Lithospermum</taxon>
    </lineage>
</organism>
<reference evidence="2 3" key="1">
    <citation type="submission" date="2024-01" db="EMBL/GenBank/DDBJ databases">
        <title>The complete chloroplast genome sequence of Lithospermum erythrorhizon: insights into the phylogenetic relationship among Boraginaceae species and the maternal lineages of purple gromwells.</title>
        <authorList>
            <person name="Okada T."/>
            <person name="Watanabe K."/>
        </authorList>
    </citation>
    <scope>NUCLEOTIDE SEQUENCE [LARGE SCALE GENOMIC DNA]</scope>
</reference>
<evidence type="ECO:0000256" key="1">
    <source>
        <dbReference type="SAM" id="MobiDB-lite"/>
    </source>
</evidence>
<name>A0AAV3P9F2_LITER</name>
<feature type="region of interest" description="Disordered" evidence="1">
    <location>
        <begin position="1"/>
        <end position="41"/>
    </location>
</feature>
<evidence type="ECO:0000313" key="2">
    <source>
        <dbReference type="EMBL" id="GAA0146622.1"/>
    </source>
</evidence>
<evidence type="ECO:0000313" key="3">
    <source>
        <dbReference type="Proteomes" id="UP001454036"/>
    </source>
</evidence>
<proteinExistence type="predicted"/>
<accession>A0AAV3P9F2</accession>
<dbReference type="AlphaFoldDB" id="A0AAV3P9F2"/>
<gene>
    <name evidence="2" type="ORF">LIER_06534</name>
</gene>
<comment type="caution">
    <text evidence="2">The sequence shown here is derived from an EMBL/GenBank/DDBJ whole genome shotgun (WGS) entry which is preliminary data.</text>
</comment>
<protein>
    <submittedName>
        <fullName evidence="2">Uncharacterized protein</fullName>
    </submittedName>
</protein>
<sequence>MTIARDKLDFLTGEEVAPDPADHTETPLDEPSSSGGDHNNLQGVMENMMQLEVGQASDGGDFGFFWRLRSSLALFETHHPINASMPIQLPNHSTTLVESVGNVRLSSTLILFDCLYVPTFKCNLLPVSK</sequence>
<keyword evidence="3" id="KW-1185">Reference proteome</keyword>